<dbReference type="Proteomes" id="UP000790377">
    <property type="component" value="Unassembled WGS sequence"/>
</dbReference>
<comment type="caution">
    <text evidence="1">The sequence shown here is derived from an EMBL/GenBank/DDBJ whole genome shotgun (WGS) entry which is preliminary data.</text>
</comment>
<organism evidence="1 2">
    <name type="scientific">Hygrophoropsis aurantiaca</name>
    <dbReference type="NCBI Taxonomy" id="72124"/>
    <lineage>
        <taxon>Eukaryota</taxon>
        <taxon>Fungi</taxon>
        <taxon>Dikarya</taxon>
        <taxon>Basidiomycota</taxon>
        <taxon>Agaricomycotina</taxon>
        <taxon>Agaricomycetes</taxon>
        <taxon>Agaricomycetidae</taxon>
        <taxon>Boletales</taxon>
        <taxon>Coniophorineae</taxon>
        <taxon>Hygrophoropsidaceae</taxon>
        <taxon>Hygrophoropsis</taxon>
    </lineage>
</organism>
<reference evidence="1" key="1">
    <citation type="journal article" date="2021" name="New Phytol.">
        <title>Evolutionary innovations through gain and loss of genes in the ectomycorrhizal Boletales.</title>
        <authorList>
            <person name="Wu G."/>
            <person name="Miyauchi S."/>
            <person name="Morin E."/>
            <person name="Kuo A."/>
            <person name="Drula E."/>
            <person name="Varga T."/>
            <person name="Kohler A."/>
            <person name="Feng B."/>
            <person name="Cao Y."/>
            <person name="Lipzen A."/>
            <person name="Daum C."/>
            <person name="Hundley H."/>
            <person name="Pangilinan J."/>
            <person name="Johnson J."/>
            <person name="Barry K."/>
            <person name="LaButti K."/>
            <person name="Ng V."/>
            <person name="Ahrendt S."/>
            <person name="Min B."/>
            <person name="Choi I.G."/>
            <person name="Park H."/>
            <person name="Plett J.M."/>
            <person name="Magnuson J."/>
            <person name="Spatafora J.W."/>
            <person name="Nagy L.G."/>
            <person name="Henrissat B."/>
            <person name="Grigoriev I.V."/>
            <person name="Yang Z.L."/>
            <person name="Xu J."/>
            <person name="Martin F.M."/>
        </authorList>
    </citation>
    <scope>NUCLEOTIDE SEQUENCE</scope>
    <source>
        <strain evidence="1">ATCC 28755</strain>
    </source>
</reference>
<evidence type="ECO:0000313" key="1">
    <source>
        <dbReference type="EMBL" id="KAH7905091.1"/>
    </source>
</evidence>
<gene>
    <name evidence="1" type="ORF">BJ138DRAFT_1138371</name>
</gene>
<keyword evidence="2" id="KW-1185">Reference proteome</keyword>
<name>A0ACB7ZV90_9AGAM</name>
<accession>A0ACB7ZV90</accession>
<protein>
    <submittedName>
        <fullName evidence="1">Uncharacterized protein</fullName>
    </submittedName>
</protein>
<sequence>MTAQSNNGNTKSWVLHDEHKLQKKGAGRGIHWSDVICSTIGHLTAAGQSLEYGKNYEGYWNGEIFVKQAHVRNGWFIRNGVRISQSMVYSSADPQHPNQPKGIKAVLVEHSIYQSQLRGKCPSKCEHGATACCNKHILELQPDFVEQTSLVQEVIEKAGHVYVFLPKFHCELNFIEFFWGRTLKANMSITLDSLYQV</sequence>
<evidence type="ECO:0000313" key="2">
    <source>
        <dbReference type="Proteomes" id="UP000790377"/>
    </source>
</evidence>
<proteinExistence type="predicted"/>
<dbReference type="EMBL" id="MU268275">
    <property type="protein sequence ID" value="KAH7905091.1"/>
    <property type="molecule type" value="Genomic_DNA"/>
</dbReference>